<dbReference type="InterPro" id="IPR001915">
    <property type="entry name" value="Peptidase_M48"/>
</dbReference>
<evidence type="ECO:0000256" key="6">
    <source>
        <dbReference type="RuleBase" id="RU003983"/>
    </source>
</evidence>
<keyword evidence="1 6" id="KW-0645">Protease</keyword>
<feature type="transmembrane region" description="Helical" evidence="7">
    <location>
        <begin position="79"/>
        <end position="101"/>
    </location>
</feature>
<dbReference type="GO" id="GO:0006508">
    <property type="term" value="P:proteolysis"/>
    <property type="evidence" value="ECO:0007669"/>
    <property type="project" value="UniProtKB-KW"/>
</dbReference>
<dbReference type="PANTHER" id="PTHR34978:SF3">
    <property type="entry name" value="SLR0241 PROTEIN"/>
    <property type="match status" value="1"/>
</dbReference>
<dbReference type="EMBL" id="CP108318">
    <property type="protein sequence ID" value="WTW60027.1"/>
    <property type="molecule type" value="Genomic_DNA"/>
</dbReference>
<dbReference type="AlphaFoldDB" id="A0AAU2UXV9"/>
<evidence type="ECO:0000259" key="8">
    <source>
        <dbReference type="Pfam" id="PF01435"/>
    </source>
</evidence>
<feature type="transmembrane region" description="Helical" evidence="7">
    <location>
        <begin position="35"/>
        <end position="59"/>
    </location>
</feature>
<keyword evidence="3 6" id="KW-0378">Hydrolase</keyword>
<dbReference type="Pfam" id="PF01435">
    <property type="entry name" value="Peptidase_M48"/>
    <property type="match status" value="1"/>
</dbReference>
<keyword evidence="7" id="KW-0812">Transmembrane</keyword>
<dbReference type="CDD" id="cd07326">
    <property type="entry name" value="M56_BlaR1_MecR1_like"/>
    <property type="match status" value="1"/>
</dbReference>
<keyword evidence="7" id="KW-1133">Transmembrane helix</keyword>
<evidence type="ECO:0000256" key="3">
    <source>
        <dbReference type="ARBA" id="ARBA00022801"/>
    </source>
</evidence>
<dbReference type="PANTHER" id="PTHR34978">
    <property type="entry name" value="POSSIBLE SENSOR-TRANSDUCER PROTEIN BLAR"/>
    <property type="match status" value="1"/>
</dbReference>
<comment type="similarity">
    <text evidence="6">Belongs to the peptidase M48 family.</text>
</comment>
<evidence type="ECO:0000313" key="9">
    <source>
        <dbReference type="EMBL" id="WTW60027.1"/>
    </source>
</evidence>
<protein>
    <submittedName>
        <fullName evidence="9">M56 family metallopeptidase</fullName>
    </submittedName>
</protein>
<keyword evidence="4 6" id="KW-0862">Zinc</keyword>
<organism evidence="9">
    <name type="scientific">Streptomyces sp. NBC_00003</name>
    <dbReference type="NCBI Taxonomy" id="2903608"/>
    <lineage>
        <taxon>Bacteria</taxon>
        <taxon>Bacillati</taxon>
        <taxon>Actinomycetota</taxon>
        <taxon>Actinomycetes</taxon>
        <taxon>Kitasatosporales</taxon>
        <taxon>Streptomycetaceae</taxon>
        <taxon>Streptomyces</taxon>
    </lineage>
</organism>
<evidence type="ECO:0000256" key="1">
    <source>
        <dbReference type="ARBA" id="ARBA00022670"/>
    </source>
</evidence>
<feature type="domain" description="Peptidase M48" evidence="8">
    <location>
        <begin position="124"/>
        <end position="182"/>
    </location>
</feature>
<keyword evidence="2" id="KW-0479">Metal-binding</keyword>
<feature type="transmembrane region" description="Helical" evidence="7">
    <location>
        <begin position="274"/>
        <end position="294"/>
    </location>
</feature>
<reference evidence="9" key="1">
    <citation type="submission" date="2022-10" db="EMBL/GenBank/DDBJ databases">
        <title>The complete genomes of actinobacterial strains from the NBC collection.</title>
        <authorList>
            <person name="Joergensen T.S."/>
            <person name="Alvarez Arevalo M."/>
            <person name="Sterndorff E.B."/>
            <person name="Faurdal D."/>
            <person name="Vuksanovic O."/>
            <person name="Mourched A.-S."/>
            <person name="Charusanti P."/>
            <person name="Shaw S."/>
            <person name="Blin K."/>
            <person name="Weber T."/>
        </authorList>
    </citation>
    <scope>NUCLEOTIDE SEQUENCE</scope>
    <source>
        <strain evidence="9">NBC_00003</strain>
    </source>
</reference>
<sequence length="313" mass="31966">MIFSVWIPLLVPFLAVPAARRLAEALPPRPAAWLLATAATGLAACSTAALGLIALAGALRLPFFASLENLTAPLDALPAWLAIPAAAVAAGLVAVSGLALVRTARRHLAELGAARGQLGPAAGELAVLRDPGPDAYALPGRPGRIVVTTGMLRALEPAEREALFAHERAHLVGRHHLFLAAAELAAHCHPSLRSLRAPLAFALERSADEYAAGAVGDRKLAARAIGRAALASRAAAHAPARPRAVLAATAGPVPRRVAALLDRRPAARLPRSRGARLIAAVLLGCLCVSAASAIEAAADLHGGIETAQGEAGR</sequence>
<dbReference type="InterPro" id="IPR052173">
    <property type="entry name" value="Beta-lactam_resp_regulator"/>
</dbReference>
<evidence type="ECO:0000256" key="4">
    <source>
        <dbReference type="ARBA" id="ARBA00022833"/>
    </source>
</evidence>
<comment type="cofactor">
    <cofactor evidence="6">
        <name>Zn(2+)</name>
        <dbReference type="ChEBI" id="CHEBI:29105"/>
    </cofactor>
    <text evidence="6">Binds 1 zinc ion per subunit.</text>
</comment>
<evidence type="ECO:0000256" key="7">
    <source>
        <dbReference type="SAM" id="Phobius"/>
    </source>
</evidence>
<keyword evidence="5 6" id="KW-0482">Metalloprotease</keyword>
<dbReference type="Gene3D" id="3.30.2010.10">
    <property type="entry name" value="Metalloproteases ('zincins'), catalytic domain"/>
    <property type="match status" value="1"/>
</dbReference>
<evidence type="ECO:0000256" key="2">
    <source>
        <dbReference type="ARBA" id="ARBA00022723"/>
    </source>
</evidence>
<dbReference type="GO" id="GO:0046872">
    <property type="term" value="F:metal ion binding"/>
    <property type="evidence" value="ECO:0007669"/>
    <property type="project" value="UniProtKB-KW"/>
</dbReference>
<name>A0AAU2UXV9_9ACTN</name>
<keyword evidence="7" id="KW-0472">Membrane</keyword>
<proteinExistence type="inferred from homology"/>
<dbReference type="GO" id="GO:0004222">
    <property type="term" value="F:metalloendopeptidase activity"/>
    <property type="evidence" value="ECO:0007669"/>
    <property type="project" value="InterPro"/>
</dbReference>
<accession>A0AAU2UXV9</accession>
<gene>
    <name evidence="9" type="ORF">OG549_04895</name>
</gene>
<evidence type="ECO:0000256" key="5">
    <source>
        <dbReference type="ARBA" id="ARBA00023049"/>
    </source>
</evidence>